<evidence type="ECO:0000259" key="2">
    <source>
        <dbReference type="SMART" id="SM00867"/>
    </source>
</evidence>
<comment type="caution">
    <text evidence="3">The sequence shown here is derived from an EMBL/GenBank/DDBJ whole genome shotgun (WGS) entry which is preliminary data.</text>
</comment>
<dbReference type="EMBL" id="SDHZ01000003">
    <property type="protein sequence ID" value="RXK81944.1"/>
    <property type="molecule type" value="Genomic_DNA"/>
</dbReference>
<organism evidence="3 4">
    <name type="scientific">Filimonas effusa</name>
    <dbReference type="NCBI Taxonomy" id="2508721"/>
    <lineage>
        <taxon>Bacteria</taxon>
        <taxon>Pseudomonadati</taxon>
        <taxon>Bacteroidota</taxon>
        <taxon>Chitinophagia</taxon>
        <taxon>Chitinophagales</taxon>
        <taxon>Chitinophagaceae</taxon>
        <taxon>Filimonas</taxon>
    </lineage>
</organism>
<dbReference type="OrthoDB" id="9811006at2"/>
<sequence>MKKTAGFLMAAIAFTVFAAFTAFQTPWKNDKAHSQLIFTVTHLGVSDVSGSFNDFDVTVQASKSDFSDAVFELSAKTASIDTRVEARNNHLKSADFFDAEKYPELHFKSTAIKSAGKNKFKLTGDLTLHGITKPVTLDLVYRGQTENPMSKKATAGFQVSGVIKRSDFKFGEKFPAPMISDEVTIKADGEFAQ</sequence>
<feature type="signal peptide" evidence="1">
    <location>
        <begin position="1"/>
        <end position="18"/>
    </location>
</feature>
<reference evidence="3 4" key="1">
    <citation type="submission" date="2019-01" db="EMBL/GenBank/DDBJ databases">
        <title>Filimonas sp. strain TTM-71.</title>
        <authorList>
            <person name="Chen W.-M."/>
        </authorList>
    </citation>
    <scope>NUCLEOTIDE SEQUENCE [LARGE SCALE GENOMIC DNA]</scope>
    <source>
        <strain evidence="3 4">TTM-71</strain>
    </source>
</reference>
<proteinExistence type="predicted"/>
<feature type="domain" description="Lipid/polyisoprenoid-binding YceI-like" evidence="2">
    <location>
        <begin position="26"/>
        <end position="192"/>
    </location>
</feature>
<dbReference type="Gene3D" id="2.40.128.110">
    <property type="entry name" value="Lipid/polyisoprenoid-binding, YceI-like"/>
    <property type="match status" value="1"/>
</dbReference>
<dbReference type="SUPFAM" id="SSF101874">
    <property type="entry name" value="YceI-like"/>
    <property type="match status" value="1"/>
</dbReference>
<accession>A0A4Q1D2D3</accession>
<dbReference type="PANTHER" id="PTHR34406:SF1">
    <property type="entry name" value="PROTEIN YCEI"/>
    <property type="match status" value="1"/>
</dbReference>
<evidence type="ECO:0000313" key="4">
    <source>
        <dbReference type="Proteomes" id="UP000290545"/>
    </source>
</evidence>
<evidence type="ECO:0000313" key="3">
    <source>
        <dbReference type="EMBL" id="RXK81944.1"/>
    </source>
</evidence>
<protein>
    <submittedName>
        <fullName evidence="3">Polyisoprenoid-binding protein</fullName>
    </submittedName>
</protein>
<keyword evidence="4" id="KW-1185">Reference proteome</keyword>
<feature type="chain" id="PRO_5020297631" evidence="1">
    <location>
        <begin position="19"/>
        <end position="193"/>
    </location>
</feature>
<gene>
    <name evidence="3" type="ORF">ESB13_19380</name>
</gene>
<dbReference type="SMART" id="SM00867">
    <property type="entry name" value="YceI"/>
    <property type="match status" value="1"/>
</dbReference>
<dbReference type="Proteomes" id="UP000290545">
    <property type="component" value="Unassembled WGS sequence"/>
</dbReference>
<dbReference type="AlphaFoldDB" id="A0A4Q1D2D3"/>
<dbReference type="InterPro" id="IPR007372">
    <property type="entry name" value="Lipid/polyisoprenoid-bd_YceI"/>
</dbReference>
<dbReference type="Pfam" id="PF04264">
    <property type="entry name" value="YceI"/>
    <property type="match status" value="1"/>
</dbReference>
<dbReference type="RefSeq" id="WP_129005341.1">
    <property type="nucleotide sequence ID" value="NZ_SDHZ01000003.1"/>
</dbReference>
<name>A0A4Q1D2D3_9BACT</name>
<evidence type="ECO:0000256" key="1">
    <source>
        <dbReference type="SAM" id="SignalP"/>
    </source>
</evidence>
<dbReference type="PANTHER" id="PTHR34406">
    <property type="entry name" value="PROTEIN YCEI"/>
    <property type="match status" value="1"/>
</dbReference>
<keyword evidence="1" id="KW-0732">Signal</keyword>
<dbReference type="InterPro" id="IPR036761">
    <property type="entry name" value="TTHA0802/YceI-like_sf"/>
</dbReference>